<reference evidence="2 3" key="1">
    <citation type="submission" date="2016-10" db="EMBL/GenBank/DDBJ databases">
        <title>Description of Gloeomargarita lithophora gen. nov., sp. nov., a thylakoid-bearing basal-branching cyanobacterium with intracellular carbonates, and proposal for Gloeomargaritales ord. nov.</title>
        <authorList>
            <person name="Moreira D."/>
            <person name="Tavera R."/>
            <person name="Benzerara K."/>
            <person name="Skouri-Panet F."/>
            <person name="Couradeau E."/>
            <person name="Gerard E."/>
            <person name="Loussert C."/>
            <person name="Novelo E."/>
            <person name="Zivanovic Y."/>
            <person name="Lopez-Garcia P."/>
        </authorList>
    </citation>
    <scope>NUCLEOTIDE SEQUENCE [LARGE SCALE GENOMIC DNA]</scope>
    <source>
        <strain evidence="2 3">D10</strain>
    </source>
</reference>
<dbReference type="EMBL" id="CP017675">
    <property type="protein sequence ID" value="APB34726.1"/>
    <property type="molecule type" value="Genomic_DNA"/>
</dbReference>
<keyword evidence="1" id="KW-1133">Transmembrane helix</keyword>
<organism evidence="2 3">
    <name type="scientific">Gloeomargarita lithophora Alchichica-D10</name>
    <dbReference type="NCBI Taxonomy" id="1188229"/>
    <lineage>
        <taxon>Bacteria</taxon>
        <taxon>Bacillati</taxon>
        <taxon>Cyanobacteriota</taxon>
        <taxon>Cyanophyceae</taxon>
        <taxon>Gloeomargaritales</taxon>
        <taxon>Gloeomargaritaceae</taxon>
        <taxon>Gloeomargarita</taxon>
    </lineage>
</organism>
<keyword evidence="3" id="KW-1185">Reference proteome</keyword>
<evidence type="ECO:0000256" key="1">
    <source>
        <dbReference type="SAM" id="Phobius"/>
    </source>
</evidence>
<evidence type="ECO:0000313" key="3">
    <source>
        <dbReference type="Proteomes" id="UP000180235"/>
    </source>
</evidence>
<dbReference type="AlphaFoldDB" id="A0A1J0AFL0"/>
<keyword evidence="1" id="KW-0812">Transmembrane</keyword>
<feature type="transmembrane region" description="Helical" evidence="1">
    <location>
        <begin position="7"/>
        <end position="25"/>
    </location>
</feature>
<keyword evidence="1" id="KW-0472">Membrane</keyword>
<gene>
    <name evidence="2" type="ORF">GlitD10_2392</name>
</gene>
<evidence type="ECO:0000313" key="2">
    <source>
        <dbReference type="EMBL" id="APB34726.1"/>
    </source>
</evidence>
<dbReference type="OrthoDB" id="574348at2"/>
<accession>A0A1J0AFL0</accession>
<feature type="transmembrane region" description="Helical" evidence="1">
    <location>
        <begin position="31"/>
        <end position="57"/>
    </location>
</feature>
<dbReference type="RefSeq" id="WP_071455126.1">
    <property type="nucleotide sequence ID" value="NZ_CP017675.1"/>
</dbReference>
<name>A0A1J0AFL0_9CYAN</name>
<dbReference type="KEGG" id="glt:GlitD10_2392"/>
<dbReference type="Proteomes" id="UP000180235">
    <property type="component" value="Chromosome"/>
</dbReference>
<proteinExistence type="predicted"/>
<dbReference type="STRING" id="1188229.GlitD10_2392"/>
<sequence>MTARRIIHLTSYGLTGLILFFWLHFYQTSGWIFWVIVGLGVILCLGIVAEIITMIFLEPIKQKILRDFPQNLTFIDVKVADHPHLDRATLDRWTDTFEYLGFQRLGDFSIQVESGNQPPSLLRLLIHPRHRCFGEIHQVFPSPSTLVGLYKF</sequence>
<protein>
    <submittedName>
        <fullName evidence="2">Uncharacterized protein</fullName>
    </submittedName>
</protein>